<sequence>MCHVERANVDPEDCLWAMGNGQWAMFNAIEKWDPSRIARARITWEVDDTTVWGEGWQRLEFGERGEKHLGLVNRSKEQNMSSTEGWSDMGHQRVKDSNNCTGRDALEEGIIDDSEGKLNFEALEQNKGSLVKLNDVKVAARKM</sequence>
<proteinExistence type="predicted"/>
<dbReference type="AlphaFoldDB" id="A0AAN9XSW4"/>
<comment type="caution">
    <text evidence="2">The sequence shown here is derived from an EMBL/GenBank/DDBJ whole genome shotgun (WGS) entry which is preliminary data.</text>
</comment>
<dbReference type="EMBL" id="JAYMYS010000002">
    <property type="protein sequence ID" value="KAK7406810.1"/>
    <property type="molecule type" value="Genomic_DNA"/>
</dbReference>
<keyword evidence="3" id="KW-1185">Reference proteome</keyword>
<dbReference type="Proteomes" id="UP001386955">
    <property type="component" value="Unassembled WGS sequence"/>
</dbReference>
<evidence type="ECO:0000313" key="2">
    <source>
        <dbReference type="EMBL" id="KAK7406810.1"/>
    </source>
</evidence>
<evidence type="ECO:0000256" key="1">
    <source>
        <dbReference type="SAM" id="MobiDB-lite"/>
    </source>
</evidence>
<name>A0AAN9XSW4_PSOTE</name>
<accession>A0AAN9XSW4</accession>
<feature type="region of interest" description="Disordered" evidence="1">
    <location>
        <begin position="74"/>
        <end position="93"/>
    </location>
</feature>
<gene>
    <name evidence="2" type="ORF">VNO78_08443</name>
</gene>
<protein>
    <submittedName>
        <fullName evidence="2">Uncharacterized protein</fullName>
    </submittedName>
</protein>
<reference evidence="2 3" key="1">
    <citation type="submission" date="2024-01" db="EMBL/GenBank/DDBJ databases">
        <title>The genomes of 5 underutilized Papilionoideae crops provide insights into root nodulation and disease resistanc.</title>
        <authorList>
            <person name="Jiang F."/>
        </authorList>
    </citation>
    <scope>NUCLEOTIDE SEQUENCE [LARGE SCALE GENOMIC DNA]</scope>
    <source>
        <strain evidence="2">DUOXIRENSHENG_FW03</strain>
        <tissue evidence="2">Leaves</tissue>
    </source>
</reference>
<organism evidence="2 3">
    <name type="scientific">Psophocarpus tetragonolobus</name>
    <name type="common">Winged bean</name>
    <name type="synonym">Dolichos tetragonolobus</name>
    <dbReference type="NCBI Taxonomy" id="3891"/>
    <lineage>
        <taxon>Eukaryota</taxon>
        <taxon>Viridiplantae</taxon>
        <taxon>Streptophyta</taxon>
        <taxon>Embryophyta</taxon>
        <taxon>Tracheophyta</taxon>
        <taxon>Spermatophyta</taxon>
        <taxon>Magnoliopsida</taxon>
        <taxon>eudicotyledons</taxon>
        <taxon>Gunneridae</taxon>
        <taxon>Pentapetalae</taxon>
        <taxon>rosids</taxon>
        <taxon>fabids</taxon>
        <taxon>Fabales</taxon>
        <taxon>Fabaceae</taxon>
        <taxon>Papilionoideae</taxon>
        <taxon>50 kb inversion clade</taxon>
        <taxon>NPAAA clade</taxon>
        <taxon>indigoferoid/millettioid clade</taxon>
        <taxon>Phaseoleae</taxon>
        <taxon>Psophocarpus</taxon>
    </lineage>
</organism>
<evidence type="ECO:0000313" key="3">
    <source>
        <dbReference type="Proteomes" id="UP001386955"/>
    </source>
</evidence>